<name>A0A9D4PYI6_RHISA</name>
<protein>
    <recommendedName>
        <fullName evidence="2">Reverse transcriptase domain-containing protein</fullName>
    </recommendedName>
</protein>
<dbReference type="PROSITE" id="PS50878">
    <property type="entry name" value="RT_POL"/>
    <property type="match status" value="1"/>
</dbReference>
<feature type="compositionally biased region" description="Low complexity" evidence="1">
    <location>
        <begin position="290"/>
        <end position="304"/>
    </location>
</feature>
<dbReference type="VEuPathDB" id="VectorBase:RSAN_029706"/>
<feature type="region of interest" description="Disordered" evidence="1">
    <location>
        <begin position="218"/>
        <end position="384"/>
    </location>
</feature>
<evidence type="ECO:0000256" key="1">
    <source>
        <dbReference type="SAM" id="MobiDB-lite"/>
    </source>
</evidence>
<dbReference type="InterPro" id="IPR043502">
    <property type="entry name" value="DNA/RNA_pol_sf"/>
</dbReference>
<evidence type="ECO:0000313" key="4">
    <source>
        <dbReference type="Proteomes" id="UP000821837"/>
    </source>
</evidence>
<evidence type="ECO:0000313" key="3">
    <source>
        <dbReference type="EMBL" id="KAH7961144.1"/>
    </source>
</evidence>
<dbReference type="VEuPathDB" id="VectorBase:RSAN_029727"/>
<accession>A0A9D4PYI6</accession>
<feature type="compositionally biased region" description="Polar residues" evidence="1">
    <location>
        <begin position="368"/>
        <end position="384"/>
    </location>
</feature>
<dbReference type="PANTHER" id="PTHR19446">
    <property type="entry name" value="REVERSE TRANSCRIPTASES"/>
    <property type="match status" value="1"/>
</dbReference>
<feature type="compositionally biased region" description="Acidic residues" evidence="1">
    <location>
        <begin position="305"/>
        <end position="315"/>
    </location>
</feature>
<sequence>MAAPQQLRPLTFYGRVPKGTTNVDICKELVKRFSPNELKCVQDFGAGRFEVTFATMAAVERFLDQSVVKVRNAEVKFEYRGVRVKTVRVLGYPADASDSALLNGLAAYGKVLGMDYEHVPEFKTVLTGNRRVRVEMARPVPNLLPVGSRIVQCEYDGVVRLCRRCFFPGHHAADCKVPQCERCAEFGHARCEAVCKRCGDDHALSACKVRTYSSVAARAPARVSSSQVTSGAAEGQEAPSKGPEGSPLPETEPVRAEAPGGGEQGTRPELAEASDPSAALPPPAASTDVPAAPADLPADPADAPAAEEDQGETMDAEPWRLVRGKRRRARSSDSSDERPAEAACGGPGGSEEGLPGVKRTAAADSDSESTQSTVKDSTEGETSLFSSSCPYCGLGTCDGDCSPLSDRVYSSTHEDSSSDEEIRNDMDREGQPIKDRPLLCLAIPRSQHALLLVVFFRFEFADSNLVAQGKRPWRLNPRLLKDEEAAKDVAGLLCRSLLGGQDLGGSEWDAVKASVAECFREWGKRRAREERAEIKIVSDAILLLSKPLSGGPGVTAALTSLRKELRVLLQRRWDRLRATARAEQWEMEAWCSRNVLRRHLARKRAVMTSLTDPSTGNLVETQDGVLELARQFYKNLYAKPPSSPYSFPFVKSYEQVDICDSPLVEEELLAALKSMKRNRSPGSDGLTVEFYVKFWKVLGKPFTTLVNRLLREGTLSATQREGLITLLCKDESRRTDLRAWRPITLLNCDYKLIAKCLSVRLTPVLSTVLGPYQACCVPGRSCQLHGFAIRDLIEWANARNLSGILCSFDQEKAFDVISHRYLFKVLREAGFSGQFISMVRALYSRPSSAVVIQDRISEPFDVGRGVRQGDPLSPALYVLAFEPLLQRLSSDNSIGRFPLPPGSPPVALFAYADDLSIVVPDEATVCTVLDVMEGYCSASGARINRSKSVVMYLNSAPSSPRPVHGLPVQQRLRILGFHFEPDGLTTENWRLAKQKLTDRIQEISALGCPLTARVTIIRSLLFSFLTYVASVMPVATRTKLVLEGLLFRFLWSGSSMYVARPVIKLPRNKGGLGIPDLGIVATALHLRWTRVALESDMLLTRSFASFFLSTRLRLFSPEAFSNSVPRAGTPSPFYAGAASTLARLRDANPGIELDSLELHDLVDLLTPDLPAHCVRYDLSRHSPNWKLITASFLDAKRATFMYRMARGCLPITFRPFTKIPTRGKCPFCGSREDLVHIFSQCALPAALLQRIARLYGHPGVPFETVRFLNPLPAQAVNQYVLLLVECSYQVWVARCAAVFDGRRPGLHEVLAKVRKEIWFVLHRERQRLGVKKFLETWHRPAVIFSESGGQITITF</sequence>
<dbReference type="Proteomes" id="UP000821837">
    <property type="component" value="Chromosome 3"/>
</dbReference>
<comment type="caution">
    <text evidence="3">The sequence shown here is derived from an EMBL/GenBank/DDBJ whole genome shotgun (WGS) entry which is preliminary data.</text>
</comment>
<dbReference type="Pfam" id="PF00078">
    <property type="entry name" value="RVT_1"/>
    <property type="match status" value="1"/>
</dbReference>
<dbReference type="VEuPathDB" id="VectorBase:RSAN_030363"/>
<reference evidence="3" key="1">
    <citation type="journal article" date="2020" name="Cell">
        <title>Large-Scale Comparative Analyses of Tick Genomes Elucidate Their Genetic Diversity and Vector Capacities.</title>
        <authorList>
            <consortium name="Tick Genome and Microbiome Consortium (TIGMIC)"/>
            <person name="Jia N."/>
            <person name="Wang J."/>
            <person name="Shi W."/>
            <person name="Du L."/>
            <person name="Sun Y."/>
            <person name="Zhan W."/>
            <person name="Jiang J.F."/>
            <person name="Wang Q."/>
            <person name="Zhang B."/>
            <person name="Ji P."/>
            <person name="Bell-Sakyi L."/>
            <person name="Cui X.M."/>
            <person name="Yuan T.T."/>
            <person name="Jiang B.G."/>
            <person name="Yang W.F."/>
            <person name="Lam T.T."/>
            <person name="Chang Q.C."/>
            <person name="Ding S.J."/>
            <person name="Wang X.J."/>
            <person name="Zhu J.G."/>
            <person name="Ruan X.D."/>
            <person name="Zhao L."/>
            <person name="Wei J.T."/>
            <person name="Ye R.Z."/>
            <person name="Que T.C."/>
            <person name="Du C.H."/>
            <person name="Zhou Y.H."/>
            <person name="Cheng J.X."/>
            <person name="Dai P.F."/>
            <person name="Guo W.B."/>
            <person name="Han X.H."/>
            <person name="Huang E.J."/>
            <person name="Li L.F."/>
            <person name="Wei W."/>
            <person name="Gao Y.C."/>
            <person name="Liu J.Z."/>
            <person name="Shao H.Z."/>
            <person name="Wang X."/>
            <person name="Wang C.C."/>
            <person name="Yang T.C."/>
            <person name="Huo Q.B."/>
            <person name="Li W."/>
            <person name="Chen H.Y."/>
            <person name="Chen S.E."/>
            <person name="Zhou L.G."/>
            <person name="Ni X.B."/>
            <person name="Tian J.H."/>
            <person name="Sheng Y."/>
            <person name="Liu T."/>
            <person name="Pan Y.S."/>
            <person name="Xia L.Y."/>
            <person name="Li J."/>
            <person name="Zhao F."/>
            <person name="Cao W.C."/>
        </authorList>
    </citation>
    <scope>NUCLEOTIDE SEQUENCE</scope>
    <source>
        <strain evidence="3">Rsan-2018</strain>
    </source>
</reference>
<dbReference type="SUPFAM" id="SSF56672">
    <property type="entry name" value="DNA/RNA polymerases"/>
    <property type="match status" value="1"/>
</dbReference>
<reference evidence="3" key="2">
    <citation type="submission" date="2021-09" db="EMBL/GenBank/DDBJ databases">
        <authorList>
            <person name="Jia N."/>
            <person name="Wang J."/>
            <person name="Shi W."/>
            <person name="Du L."/>
            <person name="Sun Y."/>
            <person name="Zhan W."/>
            <person name="Jiang J."/>
            <person name="Wang Q."/>
            <person name="Zhang B."/>
            <person name="Ji P."/>
            <person name="Sakyi L.B."/>
            <person name="Cui X."/>
            <person name="Yuan T."/>
            <person name="Jiang B."/>
            <person name="Yang W."/>
            <person name="Lam T.T.-Y."/>
            <person name="Chang Q."/>
            <person name="Ding S."/>
            <person name="Wang X."/>
            <person name="Zhu J."/>
            <person name="Ruan X."/>
            <person name="Zhao L."/>
            <person name="Wei J."/>
            <person name="Que T."/>
            <person name="Du C."/>
            <person name="Cheng J."/>
            <person name="Dai P."/>
            <person name="Han X."/>
            <person name="Huang E."/>
            <person name="Gao Y."/>
            <person name="Liu J."/>
            <person name="Shao H."/>
            <person name="Ye R."/>
            <person name="Li L."/>
            <person name="Wei W."/>
            <person name="Wang X."/>
            <person name="Wang C."/>
            <person name="Huo Q."/>
            <person name="Li W."/>
            <person name="Guo W."/>
            <person name="Chen H."/>
            <person name="Chen S."/>
            <person name="Zhou L."/>
            <person name="Zhou L."/>
            <person name="Ni X."/>
            <person name="Tian J."/>
            <person name="Zhou Y."/>
            <person name="Sheng Y."/>
            <person name="Liu T."/>
            <person name="Pan Y."/>
            <person name="Xia L."/>
            <person name="Li J."/>
            <person name="Zhao F."/>
            <person name="Cao W."/>
        </authorList>
    </citation>
    <scope>NUCLEOTIDE SEQUENCE</scope>
    <source>
        <strain evidence="3">Rsan-2018</strain>
        <tissue evidence="3">Larvae</tissue>
    </source>
</reference>
<proteinExistence type="predicted"/>
<gene>
    <name evidence="3" type="ORF">HPB52_003239</name>
</gene>
<dbReference type="InterPro" id="IPR000477">
    <property type="entry name" value="RT_dom"/>
</dbReference>
<dbReference type="EMBL" id="JABSTV010001249">
    <property type="protein sequence ID" value="KAH7961144.1"/>
    <property type="molecule type" value="Genomic_DNA"/>
</dbReference>
<feature type="domain" description="Reverse transcriptase" evidence="2">
    <location>
        <begin position="708"/>
        <end position="979"/>
    </location>
</feature>
<feature type="region of interest" description="Disordered" evidence="1">
    <location>
        <begin position="408"/>
        <end position="430"/>
    </location>
</feature>
<evidence type="ECO:0000259" key="2">
    <source>
        <dbReference type="PROSITE" id="PS50878"/>
    </source>
</evidence>
<dbReference type="CDD" id="cd01650">
    <property type="entry name" value="RT_nLTR_like"/>
    <property type="match status" value="1"/>
</dbReference>
<feature type="compositionally biased region" description="Basic and acidic residues" evidence="1">
    <location>
        <begin position="412"/>
        <end position="430"/>
    </location>
</feature>
<dbReference type="GO" id="GO:0071897">
    <property type="term" value="P:DNA biosynthetic process"/>
    <property type="evidence" value="ECO:0007669"/>
    <property type="project" value="UniProtKB-ARBA"/>
</dbReference>
<feature type="compositionally biased region" description="Basic and acidic residues" evidence="1">
    <location>
        <begin position="330"/>
        <end position="340"/>
    </location>
</feature>
<organism evidence="3 4">
    <name type="scientific">Rhipicephalus sanguineus</name>
    <name type="common">Brown dog tick</name>
    <name type="synonym">Ixodes sanguineus</name>
    <dbReference type="NCBI Taxonomy" id="34632"/>
    <lineage>
        <taxon>Eukaryota</taxon>
        <taxon>Metazoa</taxon>
        <taxon>Ecdysozoa</taxon>
        <taxon>Arthropoda</taxon>
        <taxon>Chelicerata</taxon>
        <taxon>Arachnida</taxon>
        <taxon>Acari</taxon>
        <taxon>Parasitiformes</taxon>
        <taxon>Ixodida</taxon>
        <taxon>Ixodoidea</taxon>
        <taxon>Ixodidae</taxon>
        <taxon>Rhipicephalinae</taxon>
        <taxon>Rhipicephalus</taxon>
        <taxon>Rhipicephalus</taxon>
    </lineage>
</organism>
<keyword evidence="4" id="KW-1185">Reference proteome</keyword>